<sequence length="233" mass="26100">MHQTTLNDAALALSRVLTFHRIHHTFFGGFAILATGADHRESKDLDVLVSAPKSTITEILSDRRDWLEIPQSREDYVAYFWNSSSFTTSPLEPKHMVLVEMFVGQHDKARFPESRNTVLRGCKMGTSYVPIVSEDVLFRGKLNACASRGKRSDAQDVDYLVSTYGERLKVVAKSLDKRTVGLAVRRHPELRKVLAELGIGTRGAVWGVRKAKIEVAVVPQKWDVHRGLGLECA</sequence>
<protein>
    <submittedName>
        <fullName evidence="1">Uncharacterized protein</fullName>
    </submittedName>
</protein>
<proteinExistence type="predicted"/>
<accession>A0A292PLS7</accession>
<evidence type="ECO:0000313" key="2">
    <source>
        <dbReference type="Proteomes" id="UP001412239"/>
    </source>
</evidence>
<name>A0A292PLS7_9PEZI</name>
<dbReference type="InterPro" id="IPR014942">
    <property type="entry name" value="AbiEii"/>
</dbReference>
<reference evidence="1" key="1">
    <citation type="submission" date="2015-10" db="EMBL/GenBank/DDBJ databases">
        <authorList>
            <person name="Regsiter A."/>
            <person name="william w."/>
        </authorList>
    </citation>
    <scope>NUCLEOTIDE SEQUENCE</scope>
    <source>
        <strain evidence="1">Montdore</strain>
    </source>
</reference>
<keyword evidence="2" id="KW-1185">Reference proteome</keyword>
<dbReference type="EMBL" id="LN891187">
    <property type="protein sequence ID" value="CUS07645.1"/>
    <property type="molecule type" value="Genomic_DNA"/>
</dbReference>
<organism evidence="1 2">
    <name type="scientific">Tuber aestivum</name>
    <name type="common">summer truffle</name>
    <dbReference type="NCBI Taxonomy" id="59557"/>
    <lineage>
        <taxon>Eukaryota</taxon>
        <taxon>Fungi</taxon>
        <taxon>Dikarya</taxon>
        <taxon>Ascomycota</taxon>
        <taxon>Pezizomycotina</taxon>
        <taxon>Pezizomycetes</taxon>
        <taxon>Pezizales</taxon>
        <taxon>Tuberaceae</taxon>
        <taxon>Tuber</taxon>
    </lineage>
</organism>
<dbReference type="Pfam" id="PF08843">
    <property type="entry name" value="AbiEii"/>
    <property type="match status" value="1"/>
</dbReference>
<dbReference type="Proteomes" id="UP001412239">
    <property type="component" value="Unassembled WGS sequence"/>
</dbReference>
<evidence type="ECO:0000313" key="1">
    <source>
        <dbReference type="EMBL" id="CUS07645.1"/>
    </source>
</evidence>
<dbReference type="AlphaFoldDB" id="A0A292PLS7"/>
<gene>
    <name evidence="1" type="ORF">GSTUAT00008265001</name>
</gene>